<keyword evidence="3" id="KW-1185">Reference proteome</keyword>
<dbReference type="Proteomes" id="UP001607303">
    <property type="component" value="Unassembled WGS sequence"/>
</dbReference>
<evidence type="ECO:0000313" key="3">
    <source>
        <dbReference type="Proteomes" id="UP001607303"/>
    </source>
</evidence>
<accession>A0ABD2BJ62</accession>
<proteinExistence type="predicted"/>
<evidence type="ECO:0000313" key="2">
    <source>
        <dbReference type="EMBL" id="KAL2732796.1"/>
    </source>
</evidence>
<feature type="compositionally biased region" description="Basic and acidic residues" evidence="1">
    <location>
        <begin position="41"/>
        <end position="83"/>
    </location>
</feature>
<reference evidence="2 3" key="1">
    <citation type="journal article" date="2024" name="Ann. Entomol. Soc. Am.">
        <title>Genomic analyses of the southern and eastern yellowjacket wasps (Hymenoptera: Vespidae) reveal evolutionary signatures of social life.</title>
        <authorList>
            <person name="Catto M.A."/>
            <person name="Caine P.B."/>
            <person name="Orr S.E."/>
            <person name="Hunt B.G."/>
            <person name="Goodisman M.A.D."/>
        </authorList>
    </citation>
    <scope>NUCLEOTIDE SEQUENCE [LARGE SCALE GENOMIC DNA]</scope>
    <source>
        <strain evidence="2">232</strain>
        <tissue evidence="2">Head and thorax</tissue>
    </source>
</reference>
<sequence>MKQTIRRYIEPAPMYRNQTEEEEEKEKKRKPERARMLKPQNSERRREKNIRKMERDTYTREKDGIEKKRREKKRNDGPDHNESTEIELDFSNAAIRSAILAHHKILKIHKYFRPRSHRVEVAAVGDPRANGQSNEVHYRRTFNRAREHHTCARRHTRECSSYPTRIPRGYIEIREEEGKMKRKKKRRREREEEKKQMRREENKSVRTREKDEAEKKGKKRISMQWNIGPCEKDEIGKKIWTWKRKEKKRHTRAKPEYENPARLFGTEGRRPAQKPTPKGPSQGTHPTETIIINYYKIIFLNK</sequence>
<comment type="caution">
    <text evidence="2">The sequence shown here is derived from an EMBL/GenBank/DDBJ whole genome shotgun (WGS) entry which is preliminary data.</text>
</comment>
<feature type="region of interest" description="Disordered" evidence="1">
    <location>
        <begin position="174"/>
        <end position="221"/>
    </location>
</feature>
<dbReference type="AlphaFoldDB" id="A0ABD2BJ62"/>
<protein>
    <submittedName>
        <fullName evidence="2">Uncharacterized protein</fullName>
    </submittedName>
</protein>
<evidence type="ECO:0000256" key="1">
    <source>
        <dbReference type="SAM" id="MobiDB-lite"/>
    </source>
</evidence>
<feature type="region of interest" description="Disordered" evidence="1">
    <location>
        <begin position="1"/>
        <end position="85"/>
    </location>
</feature>
<dbReference type="EMBL" id="JAYRBN010000075">
    <property type="protein sequence ID" value="KAL2732796.1"/>
    <property type="molecule type" value="Genomic_DNA"/>
</dbReference>
<gene>
    <name evidence="2" type="ORF">V1477_015037</name>
</gene>
<feature type="compositionally biased region" description="Basic and acidic residues" evidence="1">
    <location>
        <begin position="189"/>
        <end position="215"/>
    </location>
</feature>
<name>A0ABD2BJ62_VESMC</name>
<organism evidence="2 3">
    <name type="scientific">Vespula maculifrons</name>
    <name type="common">Eastern yellow jacket</name>
    <name type="synonym">Wasp</name>
    <dbReference type="NCBI Taxonomy" id="7453"/>
    <lineage>
        <taxon>Eukaryota</taxon>
        <taxon>Metazoa</taxon>
        <taxon>Ecdysozoa</taxon>
        <taxon>Arthropoda</taxon>
        <taxon>Hexapoda</taxon>
        <taxon>Insecta</taxon>
        <taxon>Pterygota</taxon>
        <taxon>Neoptera</taxon>
        <taxon>Endopterygota</taxon>
        <taxon>Hymenoptera</taxon>
        <taxon>Apocrita</taxon>
        <taxon>Aculeata</taxon>
        <taxon>Vespoidea</taxon>
        <taxon>Vespidae</taxon>
        <taxon>Vespinae</taxon>
        <taxon>Vespula</taxon>
    </lineage>
</organism>
<feature type="region of interest" description="Disordered" evidence="1">
    <location>
        <begin position="244"/>
        <end position="287"/>
    </location>
</feature>